<dbReference type="PROSITE" id="PS51832">
    <property type="entry name" value="HD_GYP"/>
    <property type="match status" value="1"/>
</dbReference>
<name>A0A2G1VGB7_9GAMM</name>
<comment type="caution">
    <text evidence="2">The sequence shown here is derived from an EMBL/GenBank/DDBJ whole genome shotgun (WGS) entry which is preliminary data.</text>
</comment>
<dbReference type="PANTHER" id="PTHR43155:SF2">
    <property type="entry name" value="CYCLIC DI-GMP PHOSPHODIESTERASE PA4108"/>
    <property type="match status" value="1"/>
</dbReference>
<dbReference type="SUPFAM" id="SSF109604">
    <property type="entry name" value="HD-domain/PDEase-like"/>
    <property type="match status" value="1"/>
</dbReference>
<dbReference type="SMART" id="SM00471">
    <property type="entry name" value="HDc"/>
    <property type="match status" value="1"/>
</dbReference>
<sequence>MSAPHQEIVESQIDVSELAIGMHVIRLDRPWEDTNFLLQGFVIRDQSEIDALRAQCDFVVIEGRVDGTPRAKPEKSSLKPSGLLRLFKRKTVPEPANSTAKTVPQRKRVTYINKVDAGKEMETAVIRFEEAQKTAKSIMSGLRVGRTLDLNNARTVVNSCVESVLRNENALLMLTKIKHQDEYTAEHCINVAILAAAFGKHLGLLEGEIRNLALCGLLHDVGKTRIPDEILNKPGALTPQEFDVMRLHTTHGRTILMGTSSSLNTAVDVAFSHHERMDGSGYPRGLQAQQIPYFAKIIGLVDTYDAITSNRVYDKGRASMRALEIIHKHRGTQFDEELAAAFIQMIGVYPPGSIVEMVNGEVGIVVESYPSQKLKPRVLLVRDIDKSPLVPFRTLDLKASPEDAAGAPYRIAHEVPDGTYDIVLQDFVDEGLIVTKPFKADETE</sequence>
<keyword evidence="2" id="KW-0378">Hydrolase</keyword>
<dbReference type="InterPro" id="IPR021812">
    <property type="entry name" value="DUF3391"/>
</dbReference>
<proteinExistence type="predicted"/>
<evidence type="ECO:0000313" key="3">
    <source>
        <dbReference type="Proteomes" id="UP000229044"/>
    </source>
</evidence>
<dbReference type="InterPro" id="IPR003607">
    <property type="entry name" value="HD/PDEase_dom"/>
</dbReference>
<gene>
    <name evidence="2" type="ORF">CLH62_09510</name>
</gene>
<feature type="domain" description="HD-GYP" evidence="1">
    <location>
        <begin position="162"/>
        <end position="358"/>
    </location>
</feature>
<evidence type="ECO:0000259" key="1">
    <source>
        <dbReference type="PROSITE" id="PS51832"/>
    </source>
</evidence>
<dbReference type="CDD" id="cd00077">
    <property type="entry name" value="HDc"/>
    <property type="match status" value="1"/>
</dbReference>
<dbReference type="GO" id="GO:0008081">
    <property type="term" value="F:phosphoric diester hydrolase activity"/>
    <property type="evidence" value="ECO:0007669"/>
    <property type="project" value="UniProtKB-ARBA"/>
</dbReference>
<dbReference type="OrthoDB" id="9764808at2"/>
<dbReference type="Proteomes" id="UP000229044">
    <property type="component" value="Unassembled WGS sequence"/>
</dbReference>
<dbReference type="Pfam" id="PF13487">
    <property type="entry name" value="HD_5"/>
    <property type="match status" value="1"/>
</dbReference>
<dbReference type="InterPro" id="IPR037522">
    <property type="entry name" value="HD_GYP_dom"/>
</dbReference>
<evidence type="ECO:0000313" key="2">
    <source>
        <dbReference type="EMBL" id="PHQ25828.1"/>
    </source>
</evidence>
<reference evidence="2 3" key="1">
    <citation type="submission" date="2017-09" db="EMBL/GenBank/DDBJ databases">
        <title>The draft genome sequences of Marinobacter guineae M3B.</title>
        <authorList>
            <person name="Cao J."/>
        </authorList>
    </citation>
    <scope>NUCLEOTIDE SEQUENCE [LARGE SCALE GENOMIC DNA]</scope>
    <source>
        <strain evidence="2 3">M3B</strain>
    </source>
</reference>
<dbReference type="EMBL" id="NTFI01000002">
    <property type="protein sequence ID" value="PHQ25828.1"/>
    <property type="molecule type" value="Genomic_DNA"/>
</dbReference>
<dbReference type="PANTHER" id="PTHR43155">
    <property type="entry name" value="CYCLIC DI-GMP PHOSPHODIESTERASE PA4108-RELATED"/>
    <property type="match status" value="1"/>
</dbReference>
<accession>A0A2G1VGB7</accession>
<dbReference type="Gene3D" id="1.10.3210.10">
    <property type="entry name" value="Hypothetical protein af1432"/>
    <property type="match status" value="1"/>
</dbReference>
<protein>
    <submittedName>
        <fullName evidence="2">Phosphohydrolase</fullName>
    </submittedName>
</protein>
<dbReference type="AlphaFoldDB" id="A0A2G1VGB7"/>
<keyword evidence="3" id="KW-1185">Reference proteome</keyword>
<organism evidence="2 3">
    <name type="scientific">Marinobacter guineae</name>
    <dbReference type="NCBI Taxonomy" id="432303"/>
    <lineage>
        <taxon>Bacteria</taxon>
        <taxon>Pseudomonadati</taxon>
        <taxon>Pseudomonadota</taxon>
        <taxon>Gammaproteobacteria</taxon>
        <taxon>Pseudomonadales</taxon>
        <taxon>Marinobacteraceae</taxon>
        <taxon>Marinobacter</taxon>
    </lineage>
</organism>
<dbReference type="RefSeq" id="WP_099617926.1">
    <property type="nucleotide sequence ID" value="NZ_KZ319340.1"/>
</dbReference>
<dbReference type="Pfam" id="PF11871">
    <property type="entry name" value="DUF3391"/>
    <property type="match status" value="1"/>
</dbReference>